<evidence type="ECO:0000256" key="1">
    <source>
        <dbReference type="SAM" id="SignalP"/>
    </source>
</evidence>
<evidence type="ECO:0008006" key="4">
    <source>
        <dbReference type="Google" id="ProtNLM"/>
    </source>
</evidence>
<accession>A0A5C6CJC4</accession>
<comment type="caution">
    <text evidence="2">The sequence shown here is derived from an EMBL/GenBank/DDBJ whole genome shotgun (WGS) entry which is preliminary data.</text>
</comment>
<protein>
    <recommendedName>
        <fullName evidence="4">DUF1579 domain-containing protein</fullName>
    </recommendedName>
</protein>
<feature type="chain" id="PRO_5022664237" description="DUF1579 domain-containing protein" evidence="1">
    <location>
        <begin position="22"/>
        <end position="178"/>
    </location>
</feature>
<keyword evidence="1" id="KW-0732">Signal</keyword>
<gene>
    <name evidence="2" type="ORF">Poly41_70920</name>
</gene>
<reference evidence="2 3" key="1">
    <citation type="submission" date="2019-02" db="EMBL/GenBank/DDBJ databases">
        <title>Deep-cultivation of Planctomycetes and their phenomic and genomic characterization uncovers novel biology.</title>
        <authorList>
            <person name="Wiegand S."/>
            <person name="Jogler M."/>
            <person name="Boedeker C."/>
            <person name="Pinto D."/>
            <person name="Vollmers J."/>
            <person name="Rivas-Marin E."/>
            <person name="Kohn T."/>
            <person name="Peeters S.H."/>
            <person name="Heuer A."/>
            <person name="Rast P."/>
            <person name="Oberbeckmann S."/>
            <person name="Bunk B."/>
            <person name="Jeske O."/>
            <person name="Meyerdierks A."/>
            <person name="Storesund J.E."/>
            <person name="Kallscheuer N."/>
            <person name="Luecker S."/>
            <person name="Lage O.M."/>
            <person name="Pohl T."/>
            <person name="Merkel B.J."/>
            <person name="Hornburger P."/>
            <person name="Mueller R.-W."/>
            <person name="Bruemmer F."/>
            <person name="Labrenz M."/>
            <person name="Spormann A.M."/>
            <person name="Op Den Camp H."/>
            <person name="Overmann J."/>
            <person name="Amann R."/>
            <person name="Jetten M.S.M."/>
            <person name="Mascher T."/>
            <person name="Medema M.H."/>
            <person name="Devos D.P."/>
            <person name="Kaster A.-K."/>
            <person name="Ovreas L."/>
            <person name="Rohde M."/>
            <person name="Galperin M.Y."/>
            <person name="Jogler C."/>
        </authorList>
    </citation>
    <scope>NUCLEOTIDE SEQUENCE [LARGE SCALE GENOMIC DNA]</scope>
    <source>
        <strain evidence="2 3">Poly41</strain>
    </source>
</reference>
<keyword evidence="3" id="KW-1185">Reference proteome</keyword>
<evidence type="ECO:0000313" key="3">
    <source>
        <dbReference type="Proteomes" id="UP000319143"/>
    </source>
</evidence>
<dbReference type="EMBL" id="SJPV01000042">
    <property type="protein sequence ID" value="TWU24462.1"/>
    <property type="molecule type" value="Genomic_DNA"/>
</dbReference>
<dbReference type="AlphaFoldDB" id="A0A5C6CJC4"/>
<name>A0A5C6CJC4_9BACT</name>
<sequence precursor="true">MVRFVLSVAFVTLLTAPFSFAQESSRQDFDDFCKAWQGRWVGDLALNSDDPQFGKGDDVVAGLALCQTIEDGNALLARVYMGEESGTWFVSYDSIAKRIRSTWCTAGGNTNQSILYKATDGWIQEGSGSDGEGKIREFKDHVTVTDEGDTHTWTGSMTLDGEAVKVNPNVWQRVSKEP</sequence>
<feature type="signal peptide" evidence="1">
    <location>
        <begin position="1"/>
        <end position="21"/>
    </location>
</feature>
<dbReference type="RefSeq" id="WP_146531712.1">
    <property type="nucleotide sequence ID" value="NZ_SJPV01000042.1"/>
</dbReference>
<evidence type="ECO:0000313" key="2">
    <source>
        <dbReference type="EMBL" id="TWU24462.1"/>
    </source>
</evidence>
<organism evidence="2 3">
    <name type="scientific">Novipirellula artificiosorum</name>
    <dbReference type="NCBI Taxonomy" id="2528016"/>
    <lineage>
        <taxon>Bacteria</taxon>
        <taxon>Pseudomonadati</taxon>
        <taxon>Planctomycetota</taxon>
        <taxon>Planctomycetia</taxon>
        <taxon>Pirellulales</taxon>
        <taxon>Pirellulaceae</taxon>
        <taxon>Novipirellula</taxon>
    </lineage>
</organism>
<dbReference type="OrthoDB" id="5620247at2"/>
<dbReference type="Proteomes" id="UP000319143">
    <property type="component" value="Unassembled WGS sequence"/>
</dbReference>
<proteinExistence type="predicted"/>